<proteinExistence type="predicted"/>
<sequence>MWGAANDDLLLDARMHLDGVVNANAKHHRKPRNSDQGEWHSKVSGQTKRPDHADQHNEQREQPPADVEEQQQNHHHDCNGDCAKAQHAALEVIINTFEQHWSTRCGDLRIWEFQSLGCLNNGFRCGTLSLDGPVSG</sequence>
<accession>A0A6J7UR26</accession>
<feature type="compositionally biased region" description="Basic and acidic residues" evidence="1">
    <location>
        <begin position="48"/>
        <end position="63"/>
    </location>
</feature>
<feature type="compositionally biased region" description="Basic and acidic residues" evidence="1">
    <location>
        <begin position="32"/>
        <end position="41"/>
    </location>
</feature>
<organism evidence="2">
    <name type="scientific">freshwater metagenome</name>
    <dbReference type="NCBI Taxonomy" id="449393"/>
    <lineage>
        <taxon>unclassified sequences</taxon>
        <taxon>metagenomes</taxon>
        <taxon>ecological metagenomes</taxon>
    </lineage>
</organism>
<dbReference type="EMBL" id="CAFBQW010000243">
    <property type="protein sequence ID" value="CAB5068894.1"/>
    <property type="molecule type" value="Genomic_DNA"/>
</dbReference>
<evidence type="ECO:0000313" key="2">
    <source>
        <dbReference type="EMBL" id="CAB5068894.1"/>
    </source>
</evidence>
<reference evidence="2" key="1">
    <citation type="submission" date="2020-05" db="EMBL/GenBank/DDBJ databases">
        <authorList>
            <person name="Chiriac C."/>
            <person name="Salcher M."/>
            <person name="Ghai R."/>
            <person name="Kavagutti S V."/>
        </authorList>
    </citation>
    <scope>NUCLEOTIDE SEQUENCE</scope>
</reference>
<evidence type="ECO:0000256" key="1">
    <source>
        <dbReference type="SAM" id="MobiDB-lite"/>
    </source>
</evidence>
<gene>
    <name evidence="2" type="ORF">UFOPK4354_01701</name>
</gene>
<dbReference type="AlphaFoldDB" id="A0A6J7UR26"/>
<feature type="region of interest" description="Disordered" evidence="1">
    <location>
        <begin position="24"/>
        <end position="80"/>
    </location>
</feature>
<protein>
    <submittedName>
        <fullName evidence="2">Unannotated protein</fullName>
    </submittedName>
</protein>
<name>A0A6J7UR26_9ZZZZ</name>